<feature type="transmembrane region" description="Helical" evidence="1">
    <location>
        <begin position="40"/>
        <end position="60"/>
    </location>
</feature>
<reference evidence="2 3" key="1">
    <citation type="journal article" date="2021" name="BMC Genomics">
        <title>Datura genome reveals duplications of psychoactive alkaloid biosynthetic genes and high mutation rate following tissue culture.</title>
        <authorList>
            <person name="Rajewski A."/>
            <person name="Carter-House D."/>
            <person name="Stajich J."/>
            <person name="Litt A."/>
        </authorList>
    </citation>
    <scope>NUCLEOTIDE SEQUENCE [LARGE SCALE GENOMIC DNA]</scope>
    <source>
        <strain evidence="2">AR-01</strain>
    </source>
</reference>
<evidence type="ECO:0000313" key="3">
    <source>
        <dbReference type="Proteomes" id="UP000823775"/>
    </source>
</evidence>
<evidence type="ECO:0000313" key="2">
    <source>
        <dbReference type="EMBL" id="MCD9560403.1"/>
    </source>
</evidence>
<gene>
    <name evidence="2" type="ORF">HAX54_019077</name>
</gene>
<feature type="transmembrane region" description="Helical" evidence="1">
    <location>
        <begin position="72"/>
        <end position="91"/>
    </location>
</feature>
<dbReference type="EMBL" id="JACEIK010002316">
    <property type="protein sequence ID" value="MCD9560403.1"/>
    <property type="molecule type" value="Genomic_DNA"/>
</dbReference>
<dbReference type="Proteomes" id="UP000823775">
    <property type="component" value="Unassembled WGS sequence"/>
</dbReference>
<name>A0ABS8UQF4_DATST</name>
<keyword evidence="3" id="KW-1185">Reference proteome</keyword>
<evidence type="ECO:0000256" key="1">
    <source>
        <dbReference type="SAM" id="Phobius"/>
    </source>
</evidence>
<organism evidence="2 3">
    <name type="scientific">Datura stramonium</name>
    <name type="common">Jimsonweed</name>
    <name type="synonym">Common thornapple</name>
    <dbReference type="NCBI Taxonomy" id="4076"/>
    <lineage>
        <taxon>Eukaryota</taxon>
        <taxon>Viridiplantae</taxon>
        <taxon>Streptophyta</taxon>
        <taxon>Embryophyta</taxon>
        <taxon>Tracheophyta</taxon>
        <taxon>Spermatophyta</taxon>
        <taxon>Magnoliopsida</taxon>
        <taxon>eudicotyledons</taxon>
        <taxon>Gunneridae</taxon>
        <taxon>Pentapetalae</taxon>
        <taxon>asterids</taxon>
        <taxon>lamiids</taxon>
        <taxon>Solanales</taxon>
        <taxon>Solanaceae</taxon>
        <taxon>Solanoideae</taxon>
        <taxon>Datureae</taxon>
        <taxon>Datura</taxon>
    </lineage>
</organism>
<comment type="caution">
    <text evidence="2">The sequence shown here is derived from an EMBL/GenBank/DDBJ whole genome shotgun (WGS) entry which is preliminary data.</text>
</comment>
<proteinExistence type="predicted"/>
<keyword evidence="1" id="KW-0472">Membrane</keyword>
<keyword evidence="1" id="KW-1133">Transmembrane helix</keyword>
<sequence length="99" mass="11404">MLTALCDHSPQRVVQLVNRSSAKSNNQDIFLSPFLLPPPLLCLLVWEVLPYFFLLFFSFLLELACWGGTVTFFSIIIIIILVGIYSFFILLDNELHMQH</sequence>
<protein>
    <submittedName>
        <fullName evidence="2">Uncharacterized protein</fullName>
    </submittedName>
</protein>
<accession>A0ABS8UQF4</accession>
<keyword evidence="1" id="KW-0812">Transmembrane</keyword>